<name>A0A840AL41_9HYPH</name>
<feature type="region of interest" description="Disordered" evidence="1">
    <location>
        <begin position="96"/>
        <end position="123"/>
    </location>
</feature>
<evidence type="ECO:0000313" key="4">
    <source>
        <dbReference type="Proteomes" id="UP000553963"/>
    </source>
</evidence>
<evidence type="ECO:0000256" key="2">
    <source>
        <dbReference type="SAM" id="SignalP"/>
    </source>
</evidence>
<keyword evidence="2" id="KW-0732">Signal</keyword>
<keyword evidence="4" id="KW-1185">Reference proteome</keyword>
<dbReference type="Proteomes" id="UP000553963">
    <property type="component" value="Unassembled WGS sequence"/>
</dbReference>
<feature type="chain" id="PRO_5032503133" evidence="2">
    <location>
        <begin position="47"/>
        <end position="123"/>
    </location>
</feature>
<dbReference type="RefSeq" id="WP_246409198.1">
    <property type="nucleotide sequence ID" value="NZ_JACIDS010000001.1"/>
</dbReference>
<sequence>MRQHPARLSGLRAGTHSKGESGRSAFALFALVLLCALSLATVPASAACPERQACKGCGCKGGPGYRGPNGKCVGFRDLDRVCGVPPETRCVFENAPGTGANRECALAPKQKKGPEADPALQPP</sequence>
<gene>
    <name evidence="3" type="ORF">GGR25_000992</name>
</gene>
<dbReference type="AlphaFoldDB" id="A0A840AL41"/>
<dbReference type="EMBL" id="JACIDS010000001">
    <property type="protein sequence ID" value="MBB3929973.1"/>
    <property type="molecule type" value="Genomic_DNA"/>
</dbReference>
<organism evidence="3 4">
    <name type="scientific">Kaistia hirudinis</name>
    <dbReference type="NCBI Taxonomy" id="1293440"/>
    <lineage>
        <taxon>Bacteria</taxon>
        <taxon>Pseudomonadati</taxon>
        <taxon>Pseudomonadota</taxon>
        <taxon>Alphaproteobacteria</taxon>
        <taxon>Hyphomicrobiales</taxon>
        <taxon>Kaistiaceae</taxon>
        <taxon>Kaistia</taxon>
    </lineage>
</organism>
<accession>A0A840AL41</accession>
<evidence type="ECO:0000256" key="1">
    <source>
        <dbReference type="SAM" id="MobiDB-lite"/>
    </source>
</evidence>
<feature type="signal peptide" evidence="2">
    <location>
        <begin position="1"/>
        <end position="46"/>
    </location>
</feature>
<proteinExistence type="predicted"/>
<evidence type="ECO:0000313" key="3">
    <source>
        <dbReference type="EMBL" id="MBB3929973.1"/>
    </source>
</evidence>
<protein>
    <submittedName>
        <fullName evidence="3">Uncharacterized protein</fullName>
    </submittedName>
</protein>
<comment type="caution">
    <text evidence="3">The sequence shown here is derived from an EMBL/GenBank/DDBJ whole genome shotgun (WGS) entry which is preliminary data.</text>
</comment>
<reference evidence="3 4" key="1">
    <citation type="submission" date="2020-08" db="EMBL/GenBank/DDBJ databases">
        <title>Genomic Encyclopedia of Type Strains, Phase IV (KMG-IV): sequencing the most valuable type-strain genomes for metagenomic binning, comparative biology and taxonomic classification.</title>
        <authorList>
            <person name="Goeker M."/>
        </authorList>
    </citation>
    <scope>NUCLEOTIDE SEQUENCE [LARGE SCALE GENOMIC DNA]</scope>
    <source>
        <strain evidence="3 4">DSM 25966</strain>
    </source>
</reference>